<evidence type="ECO:0000313" key="3">
    <source>
        <dbReference type="Proteomes" id="UP000247702"/>
    </source>
</evidence>
<reference evidence="1 3" key="1">
    <citation type="submission" date="2017-11" db="EMBL/GenBank/DDBJ databases">
        <title>The genome of Rhizophagus clarus HR1 reveals common genetic basis of auxotrophy among arbuscular mycorrhizal fungi.</title>
        <authorList>
            <person name="Kobayashi Y."/>
        </authorList>
    </citation>
    <scope>NUCLEOTIDE SEQUENCE [LARGE SCALE GENOMIC DNA]</scope>
    <source>
        <strain evidence="1 3">HR1</strain>
    </source>
</reference>
<evidence type="ECO:0000313" key="2">
    <source>
        <dbReference type="EMBL" id="GES73876.1"/>
    </source>
</evidence>
<organism evidence="1 3">
    <name type="scientific">Rhizophagus clarus</name>
    <dbReference type="NCBI Taxonomy" id="94130"/>
    <lineage>
        <taxon>Eukaryota</taxon>
        <taxon>Fungi</taxon>
        <taxon>Fungi incertae sedis</taxon>
        <taxon>Mucoromycota</taxon>
        <taxon>Glomeromycotina</taxon>
        <taxon>Glomeromycetes</taxon>
        <taxon>Glomerales</taxon>
        <taxon>Glomeraceae</taxon>
        <taxon>Rhizophagus</taxon>
    </lineage>
</organism>
<accession>A0A2Z6SJ95</accession>
<gene>
    <name evidence="2" type="ORF">RCL2_000138300</name>
    <name evidence="1" type="ORF">RclHR1_00660013</name>
</gene>
<protein>
    <submittedName>
        <fullName evidence="1">Uncharacterized protein</fullName>
    </submittedName>
</protein>
<name>A0A2Z6SJ95_9GLOM</name>
<dbReference type="EMBL" id="BEXD01004048">
    <property type="protein sequence ID" value="GBC06059.1"/>
    <property type="molecule type" value="Genomic_DNA"/>
</dbReference>
<proteinExistence type="predicted"/>
<dbReference type="Proteomes" id="UP000615446">
    <property type="component" value="Unassembled WGS sequence"/>
</dbReference>
<reference evidence="2" key="2">
    <citation type="submission" date="2019-10" db="EMBL/GenBank/DDBJ databases">
        <title>Conservation and host-specific expression of non-tandemly repeated heterogenous ribosome RNA gene in arbuscular mycorrhizal fungi.</title>
        <authorList>
            <person name="Maeda T."/>
            <person name="Kobayashi Y."/>
            <person name="Nakagawa T."/>
            <person name="Ezawa T."/>
            <person name="Yamaguchi K."/>
            <person name="Bino T."/>
            <person name="Nishimoto Y."/>
            <person name="Shigenobu S."/>
            <person name="Kawaguchi M."/>
        </authorList>
    </citation>
    <scope>NUCLEOTIDE SEQUENCE</scope>
    <source>
        <strain evidence="2">HR1</strain>
    </source>
</reference>
<sequence length="255" mass="30160">MDEFGLFYQPPNDNNFYHIICKTFILPQNSEDIVSLEDEHDYEFFYQDSNANYHVTCKLLSHTLIMDILNKEIYGVDYDVNELKRKYILHLNQKLNLESNLKGFLPFIQDQIFNSDPRVAEASTISQGNMNINTSVSTQATANQPTQYYWSISQVNELGLFYQPPNDNIFYHVNCKPILHDTQVYDYDYDHEFFHLARYHVTCKSLAHSSIVNILNKEIYGRDFDTADLKREHINLYQKFNLELNLKKDLSFPYF</sequence>
<keyword evidence="3" id="KW-1185">Reference proteome</keyword>
<dbReference type="OrthoDB" id="2307154at2759"/>
<dbReference type="EMBL" id="BLAL01000011">
    <property type="protein sequence ID" value="GES73876.1"/>
    <property type="molecule type" value="Genomic_DNA"/>
</dbReference>
<evidence type="ECO:0000313" key="1">
    <source>
        <dbReference type="EMBL" id="GBC06059.1"/>
    </source>
</evidence>
<comment type="caution">
    <text evidence="1">The sequence shown here is derived from an EMBL/GenBank/DDBJ whole genome shotgun (WGS) entry which is preliminary data.</text>
</comment>
<dbReference type="Proteomes" id="UP000247702">
    <property type="component" value="Unassembled WGS sequence"/>
</dbReference>
<dbReference type="AlphaFoldDB" id="A0A2Z6SJ95"/>